<protein>
    <submittedName>
        <fullName evidence="1">Wd40 repeat-containing protein</fullName>
    </submittedName>
</protein>
<name>A0A0J7KG40_LASNI</name>
<reference evidence="1 2" key="1">
    <citation type="submission" date="2015-04" db="EMBL/GenBank/DDBJ databases">
        <title>Lasius niger genome sequencing.</title>
        <authorList>
            <person name="Konorov E.A."/>
            <person name="Nikitin M.A."/>
            <person name="Kirill M.V."/>
            <person name="Chang P."/>
        </authorList>
    </citation>
    <scope>NUCLEOTIDE SEQUENCE [LARGE SCALE GENOMIC DNA]</scope>
    <source>
        <tissue evidence="1">Whole</tissue>
    </source>
</reference>
<dbReference type="EMBL" id="LBMM01007989">
    <property type="protein sequence ID" value="KMQ89247.1"/>
    <property type="molecule type" value="Genomic_DNA"/>
</dbReference>
<comment type="caution">
    <text evidence="1">The sequence shown here is derived from an EMBL/GenBank/DDBJ whole genome shotgun (WGS) entry which is preliminary data.</text>
</comment>
<dbReference type="PaxDb" id="67767-A0A0J7KG40"/>
<accession>A0A0J7KG40</accession>
<dbReference type="Proteomes" id="UP000036403">
    <property type="component" value="Unassembled WGS sequence"/>
</dbReference>
<proteinExistence type="predicted"/>
<evidence type="ECO:0000313" key="1">
    <source>
        <dbReference type="EMBL" id="KMQ89247.1"/>
    </source>
</evidence>
<evidence type="ECO:0000313" key="2">
    <source>
        <dbReference type="Proteomes" id="UP000036403"/>
    </source>
</evidence>
<keyword evidence="2" id="KW-1185">Reference proteome</keyword>
<sequence>MSTLRDRIKRHLELSERLHKAALEVLKAKIVDEKLKNKKILEVASKYGFTNTKLKQKVKILREKKDYLVSKKKIESIVEKMQDVQCTDSVKDICEKHNLKSTLISTELRKYRRLHGRYQYDKPIRCHGYFTYLNEFSMLEHLKTWKQTDRISSCHCKTCALEYLPKWAYIFAKDQKIDYRNSWDTKKEANVEWVLEFEMRHYNEIIKSEFKSPNLCKYDHPQLYTSGRQTPCDISLPASTSQALQTKNSQSDQENFNVSIILY</sequence>
<organism evidence="1 2">
    <name type="scientific">Lasius niger</name>
    <name type="common">Black garden ant</name>
    <dbReference type="NCBI Taxonomy" id="67767"/>
    <lineage>
        <taxon>Eukaryota</taxon>
        <taxon>Metazoa</taxon>
        <taxon>Ecdysozoa</taxon>
        <taxon>Arthropoda</taxon>
        <taxon>Hexapoda</taxon>
        <taxon>Insecta</taxon>
        <taxon>Pterygota</taxon>
        <taxon>Neoptera</taxon>
        <taxon>Endopterygota</taxon>
        <taxon>Hymenoptera</taxon>
        <taxon>Apocrita</taxon>
        <taxon>Aculeata</taxon>
        <taxon>Formicoidea</taxon>
        <taxon>Formicidae</taxon>
        <taxon>Formicinae</taxon>
        <taxon>Lasius</taxon>
        <taxon>Lasius</taxon>
    </lineage>
</organism>
<dbReference type="AlphaFoldDB" id="A0A0J7KG40"/>
<gene>
    <name evidence="1" type="ORF">RF55_11143</name>
</gene>
<dbReference type="OrthoDB" id="10665302at2759"/>